<evidence type="ECO:0000313" key="9">
    <source>
        <dbReference type="EMBL" id="OGZ89290.1"/>
    </source>
</evidence>
<accession>A0A1G2JSN7</accession>
<dbReference type="FunFam" id="3.40.640.10:FF:000090">
    <property type="entry name" value="Pyridoxal phosphate-dependent aminotransferase"/>
    <property type="match status" value="1"/>
</dbReference>
<evidence type="ECO:0000256" key="2">
    <source>
        <dbReference type="ARBA" id="ARBA00022576"/>
    </source>
</evidence>
<dbReference type="Proteomes" id="UP000178935">
    <property type="component" value="Unassembled WGS sequence"/>
</dbReference>
<evidence type="ECO:0000256" key="4">
    <source>
        <dbReference type="ARBA" id="ARBA00022898"/>
    </source>
</evidence>
<dbReference type="GO" id="GO:0008483">
    <property type="term" value="F:transaminase activity"/>
    <property type="evidence" value="ECO:0007669"/>
    <property type="project" value="UniProtKB-KW"/>
</dbReference>
<evidence type="ECO:0000256" key="7">
    <source>
        <dbReference type="PIRSR" id="PIRSR000390-2"/>
    </source>
</evidence>
<dbReference type="InterPro" id="IPR015421">
    <property type="entry name" value="PyrdxlP-dep_Trfase_major"/>
</dbReference>
<protein>
    <submittedName>
        <fullName evidence="9">Aminotransferase DegT</fullName>
    </submittedName>
</protein>
<dbReference type="PIRSF" id="PIRSF000390">
    <property type="entry name" value="PLP_StrS"/>
    <property type="match status" value="1"/>
</dbReference>
<dbReference type="Gene3D" id="3.90.1150.10">
    <property type="entry name" value="Aspartate Aminotransferase, domain 1"/>
    <property type="match status" value="1"/>
</dbReference>
<dbReference type="GO" id="GO:0000271">
    <property type="term" value="P:polysaccharide biosynthetic process"/>
    <property type="evidence" value="ECO:0007669"/>
    <property type="project" value="TreeGrafter"/>
</dbReference>
<feature type="active site" description="Proton acceptor" evidence="6">
    <location>
        <position position="183"/>
    </location>
</feature>
<evidence type="ECO:0000256" key="1">
    <source>
        <dbReference type="ARBA" id="ARBA00001933"/>
    </source>
</evidence>
<keyword evidence="3 9" id="KW-0808">Transferase</keyword>
<dbReference type="CDD" id="cd00616">
    <property type="entry name" value="AHBA_syn"/>
    <property type="match status" value="1"/>
</dbReference>
<evidence type="ECO:0000256" key="3">
    <source>
        <dbReference type="ARBA" id="ARBA00022679"/>
    </source>
</evidence>
<keyword evidence="4 7" id="KW-0663">Pyridoxal phosphate</keyword>
<dbReference type="PANTHER" id="PTHR30244:SF34">
    <property type="entry name" value="DTDP-4-AMINO-4,6-DIDEOXYGALACTOSE TRANSAMINASE"/>
    <property type="match status" value="1"/>
</dbReference>
<dbReference type="InterPro" id="IPR015422">
    <property type="entry name" value="PyrdxlP-dep_Trfase_small"/>
</dbReference>
<keyword evidence="2 9" id="KW-0032">Aminotransferase</keyword>
<evidence type="ECO:0000256" key="8">
    <source>
        <dbReference type="RuleBase" id="RU004508"/>
    </source>
</evidence>
<dbReference type="AlphaFoldDB" id="A0A1G2JSN7"/>
<name>A0A1G2JSN7_9BACT</name>
<reference evidence="9 10" key="1">
    <citation type="journal article" date="2016" name="Nat. Commun.">
        <title>Thousands of microbial genomes shed light on interconnected biogeochemical processes in an aquifer system.</title>
        <authorList>
            <person name="Anantharaman K."/>
            <person name="Brown C.T."/>
            <person name="Hug L.A."/>
            <person name="Sharon I."/>
            <person name="Castelle C.J."/>
            <person name="Probst A.J."/>
            <person name="Thomas B.C."/>
            <person name="Singh A."/>
            <person name="Wilkins M.J."/>
            <person name="Karaoz U."/>
            <person name="Brodie E.L."/>
            <person name="Williams K.H."/>
            <person name="Hubbard S.S."/>
            <person name="Banfield J.F."/>
        </authorList>
    </citation>
    <scope>NUCLEOTIDE SEQUENCE [LARGE SCALE GENOMIC DNA]</scope>
</reference>
<sequence>MSMIPVNKPLFISDEKKYLNECIDSGWISSEGPFVVQFEKDFAKYVGRKYGVAVSSGTSALEVAVGCLELKKGDEVIIPSFTIMSCALAVVNYGAIPVFVDSEPDTWNIDVNKIEAKITKKTKAIMIVHIYGHPCDMDKILKIAKKYNLKIIEDAAEAHGAEYKSKKCGSFGDISCFSFYANKIISTGEGGIILTNKKNYFEKAKSLRNLGFGKKQRFLHQDLARNYRMTNLQAGIGLAQLKNIDKLIKIKRDNAKKYTELLKNVKGLQLPVEKNYAKNVYWMYGIVLDKLTGFTAEKFAEKLAEKGIQTRPFFYSLHLQTIWKSKRIKVKSAKCPISERIEKYGLYLPSGLGLLNDEIIKIYDIIKELLSSKKNKYD</sequence>
<dbReference type="GO" id="GO:0030170">
    <property type="term" value="F:pyridoxal phosphate binding"/>
    <property type="evidence" value="ECO:0007669"/>
    <property type="project" value="TreeGrafter"/>
</dbReference>
<dbReference type="InterPro" id="IPR000653">
    <property type="entry name" value="DegT/StrS_aminotransferase"/>
</dbReference>
<dbReference type="Pfam" id="PF01041">
    <property type="entry name" value="DegT_DnrJ_EryC1"/>
    <property type="match status" value="1"/>
</dbReference>
<comment type="caution">
    <text evidence="9">The sequence shown here is derived from an EMBL/GenBank/DDBJ whole genome shotgun (WGS) entry which is preliminary data.</text>
</comment>
<organism evidence="9 10">
    <name type="scientific">Candidatus Staskawiczbacteria bacterium RIFOXYD1_FULL_32_13</name>
    <dbReference type="NCBI Taxonomy" id="1802234"/>
    <lineage>
        <taxon>Bacteria</taxon>
        <taxon>Candidatus Staskawicziibacteriota</taxon>
    </lineage>
</organism>
<comment type="similarity">
    <text evidence="5 8">Belongs to the DegT/DnrJ/EryC1 family.</text>
</comment>
<dbReference type="EMBL" id="MHPU01000008">
    <property type="protein sequence ID" value="OGZ89290.1"/>
    <property type="molecule type" value="Genomic_DNA"/>
</dbReference>
<feature type="modified residue" description="N6-(pyridoxal phosphate)lysine" evidence="7">
    <location>
        <position position="183"/>
    </location>
</feature>
<dbReference type="Gene3D" id="3.40.640.10">
    <property type="entry name" value="Type I PLP-dependent aspartate aminotransferase-like (Major domain)"/>
    <property type="match status" value="1"/>
</dbReference>
<dbReference type="InterPro" id="IPR015424">
    <property type="entry name" value="PyrdxlP-dep_Trfase"/>
</dbReference>
<evidence type="ECO:0000313" key="10">
    <source>
        <dbReference type="Proteomes" id="UP000178935"/>
    </source>
</evidence>
<evidence type="ECO:0000256" key="5">
    <source>
        <dbReference type="ARBA" id="ARBA00037999"/>
    </source>
</evidence>
<proteinExistence type="inferred from homology"/>
<gene>
    <name evidence="9" type="ORF">A2561_02560</name>
</gene>
<evidence type="ECO:0000256" key="6">
    <source>
        <dbReference type="PIRSR" id="PIRSR000390-1"/>
    </source>
</evidence>
<dbReference type="PANTHER" id="PTHR30244">
    <property type="entry name" value="TRANSAMINASE"/>
    <property type="match status" value="1"/>
</dbReference>
<dbReference type="SUPFAM" id="SSF53383">
    <property type="entry name" value="PLP-dependent transferases"/>
    <property type="match status" value="1"/>
</dbReference>
<comment type="cofactor">
    <cofactor evidence="1">
        <name>pyridoxal 5'-phosphate</name>
        <dbReference type="ChEBI" id="CHEBI:597326"/>
    </cofactor>
</comment>